<dbReference type="EMBL" id="KB007928">
    <property type="protein sequence ID" value="ELR19865.1"/>
    <property type="molecule type" value="Genomic_DNA"/>
</dbReference>
<feature type="transmembrane region" description="Helical" evidence="26">
    <location>
        <begin position="316"/>
        <end position="337"/>
    </location>
</feature>
<evidence type="ECO:0000256" key="13">
    <source>
        <dbReference type="ARBA" id="ARBA00044893"/>
    </source>
</evidence>
<comment type="similarity">
    <text evidence="2">Belongs to the major facilitator superfamily.</text>
</comment>
<comment type="catalytic activity">
    <reaction evidence="12">
        <text>L-lysyl-L-alpha-amino acid(out) = L-lysyl-L-alpha-amino acid(in)</text>
        <dbReference type="Rhea" id="RHEA:79387"/>
        <dbReference type="ChEBI" id="CHEBI:229965"/>
    </reaction>
</comment>
<dbReference type="AlphaFoldDB" id="L8H3T1"/>
<feature type="transmembrane region" description="Helical" evidence="26">
    <location>
        <begin position="342"/>
        <end position="363"/>
    </location>
</feature>
<dbReference type="VEuPathDB" id="AmoebaDB:ACA1_050120"/>
<comment type="subcellular location">
    <subcellularLocation>
        <location evidence="1">Lysosome membrane</location>
        <topology evidence="1">Multi-pass membrane protein</topology>
    </subcellularLocation>
</comment>
<organism evidence="28 29">
    <name type="scientific">Acanthamoeba castellanii (strain ATCC 30010 / Neff)</name>
    <dbReference type="NCBI Taxonomy" id="1257118"/>
    <lineage>
        <taxon>Eukaryota</taxon>
        <taxon>Amoebozoa</taxon>
        <taxon>Discosea</taxon>
        <taxon>Longamoebia</taxon>
        <taxon>Centramoebida</taxon>
        <taxon>Acanthamoebidae</taxon>
        <taxon>Acanthamoeba</taxon>
    </lineage>
</organism>
<keyword evidence="6 26" id="KW-0472">Membrane</keyword>
<protein>
    <recommendedName>
        <fullName evidence="21">Lysosomal dipeptide transporter MFSD1</fullName>
    </recommendedName>
    <alternativeName>
        <fullName evidence="22">Major facilitator superfamily domain-containing protein 1</fullName>
    </alternativeName>
</protein>
<dbReference type="InterPro" id="IPR036259">
    <property type="entry name" value="MFS_trans_sf"/>
</dbReference>
<evidence type="ECO:0000256" key="4">
    <source>
        <dbReference type="ARBA" id="ARBA00022692"/>
    </source>
</evidence>
<evidence type="ECO:0000256" key="21">
    <source>
        <dbReference type="ARBA" id="ARBA00044985"/>
    </source>
</evidence>
<feature type="transmembrane region" description="Helical" evidence="26">
    <location>
        <begin position="435"/>
        <end position="458"/>
    </location>
</feature>
<evidence type="ECO:0000256" key="19">
    <source>
        <dbReference type="ARBA" id="ARBA00044919"/>
    </source>
</evidence>
<proteinExistence type="inferred from homology"/>
<evidence type="ECO:0000256" key="23">
    <source>
        <dbReference type="ARBA" id="ARBA00045709"/>
    </source>
</evidence>
<dbReference type="PROSITE" id="PS50850">
    <property type="entry name" value="MFS"/>
    <property type="match status" value="1"/>
</dbReference>
<accession>L8H3T1</accession>
<comment type="catalytic activity">
    <reaction evidence="17">
        <text>L-arginyl-glycine(out) = L-arginyl-glycine(in)</text>
        <dbReference type="Rhea" id="RHEA:79391"/>
        <dbReference type="ChEBI" id="CHEBI:229955"/>
    </reaction>
</comment>
<dbReference type="PANTHER" id="PTHR23512:SF3">
    <property type="entry name" value="MAJOR FACILITATOR SUPERFAMILY DOMAIN-CONTAINING PROTEIN 1"/>
    <property type="match status" value="1"/>
</dbReference>
<comment type="catalytic activity">
    <reaction evidence="20">
        <text>L-lysyl-glycine(out) = L-lysyl-glycine(in)</text>
        <dbReference type="Rhea" id="RHEA:79407"/>
        <dbReference type="ChEBI" id="CHEBI:191202"/>
    </reaction>
</comment>
<reference evidence="28 29" key="1">
    <citation type="journal article" date="2013" name="Genome Biol.">
        <title>Genome of Acanthamoeba castellanii highlights extensive lateral gene transfer and early evolution of tyrosine kinase signaling.</title>
        <authorList>
            <person name="Clarke M."/>
            <person name="Lohan A.J."/>
            <person name="Liu B."/>
            <person name="Lagkouvardos I."/>
            <person name="Roy S."/>
            <person name="Zafar N."/>
            <person name="Bertelli C."/>
            <person name="Schilde C."/>
            <person name="Kianianmomeni A."/>
            <person name="Burglin T.R."/>
            <person name="Frech C."/>
            <person name="Turcotte B."/>
            <person name="Kopec K.O."/>
            <person name="Synnott J.M."/>
            <person name="Choo C."/>
            <person name="Paponov I."/>
            <person name="Finkler A."/>
            <person name="Soon Heng Tan C."/>
            <person name="Hutchins A.P."/>
            <person name="Weinmeier T."/>
            <person name="Rattei T."/>
            <person name="Chu J.S."/>
            <person name="Gimenez G."/>
            <person name="Irimia M."/>
            <person name="Rigden D.J."/>
            <person name="Fitzpatrick D.A."/>
            <person name="Lorenzo-Morales J."/>
            <person name="Bateman A."/>
            <person name="Chiu C.H."/>
            <person name="Tang P."/>
            <person name="Hegemann P."/>
            <person name="Fromm H."/>
            <person name="Raoult D."/>
            <person name="Greub G."/>
            <person name="Miranda-Saavedra D."/>
            <person name="Chen N."/>
            <person name="Nash P."/>
            <person name="Ginger M.L."/>
            <person name="Horn M."/>
            <person name="Schaap P."/>
            <person name="Caler L."/>
            <person name="Loftus B."/>
        </authorList>
    </citation>
    <scope>NUCLEOTIDE SEQUENCE [LARGE SCALE GENOMIC DNA]</scope>
    <source>
        <strain evidence="28 29">Neff</strain>
    </source>
</reference>
<dbReference type="OrthoDB" id="424834at2759"/>
<comment type="catalytic activity">
    <reaction evidence="18">
        <text>L-histidyl-L-alpha-amino acid(out) = L-histidyl-L-alpha-amino acid(in)</text>
        <dbReference type="Rhea" id="RHEA:79379"/>
        <dbReference type="ChEBI" id="CHEBI:229964"/>
    </reaction>
</comment>
<comment type="catalytic activity">
    <reaction evidence="19">
        <text>L-alanyl-L-lysine(out) = L-alanyl-L-lysine(in)</text>
        <dbReference type="Rhea" id="RHEA:79415"/>
        <dbReference type="ChEBI" id="CHEBI:192470"/>
    </reaction>
</comment>
<dbReference type="Pfam" id="PF07690">
    <property type="entry name" value="MFS_1"/>
    <property type="match status" value="1"/>
</dbReference>
<evidence type="ECO:0000256" key="7">
    <source>
        <dbReference type="ARBA" id="ARBA00023228"/>
    </source>
</evidence>
<keyword evidence="7" id="KW-0458">Lysosome</keyword>
<evidence type="ECO:0000256" key="17">
    <source>
        <dbReference type="ARBA" id="ARBA00044903"/>
    </source>
</evidence>
<evidence type="ECO:0000256" key="11">
    <source>
        <dbReference type="ARBA" id="ARBA00044884"/>
    </source>
</evidence>
<keyword evidence="29" id="KW-1185">Reference proteome</keyword>
<dbReference type="GO" id="GO:0005765">
    <property type="term" value="C:lysosomal membrane"/>
    <property type="evidence" value="ECO:0007669"/>
    <property type="project" value="UniProtKB-SubCell"/>
</dbReference>
<keyword evidence="5 26" id="KW-1133">Transmembrane helix</keyword>
<comment type="catalytic activity">
    <reaction evidence="16">
        <text>L-lysyl-L-lysine(out) = L-lysyl-L-lysine(in)</text>
        <dbReference type="Rhea" id="RHEA:79403"/>
        <dbReference type="ChEBI" id="CHEBI:229956"/>
    </reaction>
</comment>
<feature type="transmembrane region" description="Helical" evidence="26">
    <location>
        <begin position="402"/>
        <end position="423"/>
    </location>
</feature>
<evidence type="ECO:0000256" key="10">
    <source>
        <dbReference type="ARBA" id="ARBA00044881"/>
    </source>
</evidence>
<comment type="subunit">
    <text evidence="24">Homodimer. Interacts with lysosomal protein GLMP (via lumenal domain); the interaction starts while both proteins are still in the endoplasmic reticulum and is required for stabilization of MFSD1 in lysosomes but has no direct effect on its targeting to lysosomes or transporter activity.</text>
</comment>
<evidence type="ECO:0000256" key="16">
    <source>
        <dbReference type="ARBA" id="ARBA00044900"/>
    </source>
</evidence>
<comment type="catalytic activity">
    <reaction evidence="8">
        <text>L-lysyl-L-alanine(out) = L-lysyl-L-alanine(in)</text>
        <dbReference type="Rhea" id="RHEA:79399"/>
        <dbReference type="ChEBI" id="CHEBI:229954"/>
    </reaction>
</comment>
<dbReference type="GO" id="GO:0022857">
    <property type="term" value="F:transmembrane transporter activity"/>
    <property type="evidence" value="ECO:0007669"/>
    <property type="project" value="InterPro"/>
</dbReference>
<evidence type="ECO:0000256" key="22">
    <source>
        <dbReference type="ARBA" id="ARBA00045018"/>
    </source>
</evidence>
<comment type="catalytic activity">
    <reaction evidence="15">
        <text>L-arginyl-L-alpha-amino acid(out) = L-arginyl-L-alpha-amino acid(in)</text>
        <dbReference type="Rhea" id="RHEA:79371"/>
        <dbReference type="ChEBI" id="CHEBI:84315"/>
    </reaction>
</comment>
<comment type="function">
    <text evidence="23">Lysosomal dipeptide uniporter that selectively exports lysine, arginine or histidine-containing dipeptides with a net positive charge from the lysosome lumen into the cytosol. Could play a role in a specific type of protein O-glycosylation indirectly regulating macrophages migration and tissue invasion. Also essential for liver homeostasis.</text>
</comment>
<feature type="transmembrane region" description="Helical" evidence="26">
    <location>
        <begin position="224"/>
        <end position="246"/>
    </location>
</feature>
<evidence type="ECO:0000256" key="20">
    <source>
        <dbReference type="ARBA" id="ARBA00044924"/>
    </source>
</evidence>
<comment type="catalytic activity">
    <reaction evidence="9">
        <text>L-histidyl-glycine(out) = L-histidyl-glycine(in)</text>
        <dbReference type="Rhea" id="RHEA:79395"/>
        <dbReference type="ChEBI" id="CHEBI:229957"/>
    </reaction>
</comment>
<feature type="compositionally biased region" description="Gly residues" evidence="25">
    <location>
        <begin position="573"/>
        <end position="586"/>
    </location>
</feature>
<gene>
    <name evidence="28" type="ORF">ACA1_050120</name>
</gene>
<dbReference type="InterPro" id="IPR020846">
    <property type="entry name" value="MFS_dom"/>
</dbReference>
<dbReference type="KEGG" id="acan:ACA1_050120"/>
<evidence type="ECO:0000256" key="8">
    <source>
        <dbReference type="ARBA" id="ARBA00044876"/>
    </source>
</evidence>
<dbReference type="GeneID" id="14920699"/>
<feature type="region of interest" description="Disordered" evidence="25">
    <location>
        <begin position="505"/>
        <end position="592"/>
    </location>
</feature>
<feature type="transmembrane region" description="Helical" evidence="26">
    <location>
        <begin position="132"/>
        <end position="152"/>
    </location>
</feature>
<evidence type="ECO:0000256" key="26">
    <source>
        <dbReference type="SAM" id="Phobius"/>
    </source>
</evidence>
<evidence type="ECO:0000256" key="14">
    <source>
        <dbReference type="ARBA" id="ARBA00044898"/>
    </source>
</evidence>
<feature type="compositionally biased region" description="Low complexity" evidence="25">
    <location>
        <begin position="529"/>
        <end position="539"/>
    </location>
</feature>
<comment type="catalytic activity">
    <reaction evidence="11">
        <text>L-alpha-aminoacyl-L-histidine(out) = L-alpha-aminoacyl-L-histidine(in)</text>
        <dbReference type="Rhea" id="RHEA:79375"/>
        <dbReference type="ChEBI" id="CHEBI:229967"/>
    </reaction>
</comment>
<keyword evidence="4 26" id="KW-0812">Transmembrane</keyword>
<evidence type="ECO:0000313" key="29">
    <source>
        <dbReference type="Proteomes" id="UP000011083"/>
    </source>
</evidence>
<evidence type="ECO:0000256" key="1">
    <source>
        <dbReference type="ARBA" id="ARBA00004155"/>
    </source>
</evidence>
<feature type="transmembrane region" description="Helical" evidence="26">
    <location>
        <begin position="58"/>
        <end position="78"/>
    </location>
</feature>
<dbReference type="SUPFAM" id="SSF103473">
    <property type="entry name" value="MFS general substrate transporter"/>
    <property type="match status" value="1"/>
</dbReference>
<sequence length="592" mass="65308">MSDEWTIRTNALPLGDEGSDYHVGYHYHRPGLINDDVIDEGLKPDSKRPPGFFHPSKWFYRWTILALSSCFLFAAYFADVMIGSTAPLLISEAGFSSFQVGMLMSATAFPSVVISPISGVLIDKIGTNKTSLFFNFINFIGTLLFAYFDSFYGKLVGALVLGVGFEPMGIVQDGIIARWFMWSEGEPVSPSVPLAYGMSFSGTLLGQFLGMVITPVVAETSLKIALYIPAGIMLANFICNIFFVILDYRAAPILGLDEVDEEAEEFSIKHILHFPIVFWLLSFISLFSYSQIWMLMTFSTDYVHNEFEGYSTSDAAHVNSIMYGIPLVLSPIVGYFLQKTKLFVTTMTIGAVLLAVGELMLTFTWIHPIATMTVLGIAYCLVPAAIWPMINVTVREDMIATAFGLTTLIMAVGGVLGPIGLGYLADELGSYRYPFYVLTGLAGIGVVLCLVICVMGWVKKEKFAWSLNQSYQVVGRDEEEDDDETQEDWVEQARITGEDAWVDYADYDDDDDDVDDDDDEKEVNERQDNYNYSNNISINGREHTANEQHAIERRPLHGSGGGARAEQGTATENGGGAKYGTNGGTVGDARSH</sequence>
<feature type="domain" description="Major facilitator superfamily (MFS) profile" evidence="27">
    <location>
        <begin position="63"/>
        <end position="457"/>
    </location>
</feature>
<dbReference type="PANTHER" id="PTHR23512">
    <property type="entry name" value="MAJOR FACILITATOR SUPERFAMILY DOMAIN-CONTAINING PROTEIN 1"/>
    <property type="match status" value="1"/>
</dbReference>
<feature type="compositionally biased region" description="Acidic residues" evidence="25">
    <location>
        <begin position="505"/>
        <end position="522"/>
    </location>
</feature>
<evidence type="ECO:0000256" key="5">
    <source>
        <dbReference type="ARBA" id="ARBA00022989"/>
    </source>
</evidence>
<evidence type="ECO:0000256" key="25">
    <source>
        <dbReference type="SAM" id="MobiDB-lite"/>
    </source>
</evidence>
<evidence type="ECO:0000256" key="2">
    <source>
        <dbReference type="ARBA" id="ARBA00008335"/>
    </source>
</evidence>
<dbReference type="Gene3D" id="1.20.1250.20">
    <property type="entry name" value="MFS general substrate transporter like domains"/>
    <property type="match status" value="2"/>
</dbReference>
<feature type="transmembrane region" description="Helical" evidence="26">
    <location>
        <begin position="158"/>
        <end position="181"/>
    </location>
</feature>
<evidence type="ECO:0000256" key="15">
    <source>
        <dbReference type="ARBA" id="ARBA00044899"/>
    </source>
</evidence>
<evidence type="ECO:0000256" key="18">
    <source>
        <dbReference type="ARBA" id="ARBA00044912"/>
    </source>
</evidence>
<feature type="transmembrane region" description="Helical" evidence="26">
    <location>
        <begin position="193"/>
        <end position="218"/>
    </location>
</feature>
<comment type="catalytic activity">
    <reaction evidence="13">
        <text>L-alpha-aminoacyl-L-lysine(out) = L-alpha-aminoacyl-L-lysine(in)</text>
        <dbReference type="Rhea" id="RHEA:79383"/>
        <dbReference type="ChEBI" id="CHEBI:229966"/>
    </reaction>
</comment>
<evidence type="ECO:0000259" key="27">
    <source>
        <dbReference type="PROSITE" id="PS50850"/>
    </source>
</evidence>
<comment type="catalytic activity">
    <reaction evidence="14">
        <text>L-aspartyl-L-lysine(out) = L-aspartyl-L-lysine(in)</text>
        <dbReference type="Rhea" id="RHEA:79411"/>
        <dbReference type="ChEBI" id="CHEBI:229953"/>
    </reaction>
</comment>
<dbReference type="InterPro" id="IPR011701">
    <property type="entry name" value="MFS"/>
</dbReference>
<evidence type="ECO:0000256" key="9">
    <source>
        <dbReference type="ARBA" id="ARBA00044878"/>
    </source>
</evidence>
<feature type="transmembrane region" description="Helical" evidence="26">
    <location>
        <begin position="369"/>
        <end position="390"/>
    </location>
</feature>
<evidence type="ECO:0000256" key="3">
    <source>
        <dbReference type="ARBA" id="ARBA00022448"/>
    </source>
</evidence>
<keyword evidence="3" id="KW-0813">Transport</keyword>
<feature type="compositionally biased region" description="Basic and acidic residues" evidence="25">
    <location>
        <begin position="540"/>
        <end position="555"/>
    </location>
</feature>
<dbReference type="InterPro" id="IPR052187">
    <property type="entry name" value="MFSD1"/>
</dbReference>
<feature type="transmembrane region" description="Helical" evidence="26">
    <location>
        <begin position="276"/>
        <end position="296"/>
    </location>
</feature>
<name>L8H3T1_ACACF</name>
<dbReference type="Proteomes" id="UP000011083">
    <property type="component" value="Unassembled WGS sequence"/>
</dbReference>
<evidence type="ECO:0000256" key="12">
    <source>
        <dbReference type="ARBA" id="ARBA00044891"/>
    </source>
</evidence>
<evidence type="ECO:0000256" key="6">
    <source>
        <dbReference type="ARBA" id="ARBA00023136"/>
    </source>
</evidence>
<evidence type="ECO:0000256" key="24">
    <source>
        <dbReference type="ARBA" id="ARBA00046376"/>
    </source>
</evidence>
<feature type="transmembrane region" description="Helical" evidence="26">
    <location>
        <begin position="98"/>
        <end position="120"/>
    </location>
</feature>
<evidence type="ECO:0000313" key="28">
    <source>
        <dbReference type="EMBL" id="ELR19865.1"/>
    </source>
</evidence>
<dbReference type="RefSeq" id="XP_004341969.1">
    <property type="nucleotide sequence ID" value="XM_004341920.1"/>
</dbReference>
<comment type="catalytic activity">
    <reaction evidence="10">
        <text>L-alpha-aminoacyl-L-arginine(out) = L-alpha-aminoacyl-L-arginine(in)</text>
        <dbReference type="Rhea" id="RHEA:79367"/>
        <dbReference type="ChEBI" id="CHEBI:229968"/>
    </reaction>
</comment>
<dbReference type="OMA" id="KIIQLPW"/>